<keyword evidence="13" id="KW-1185">Reference proteome</keyword>
<evidence type="ECO:0000256" key="8">
    <source>
        <dbReference type="PROSITE-ProRule" id="PRU00169"/>
    </source>
</evidence>
<proteinExistence type="predicted"/>
<dbReference type="InterPro" id="IPR001789">
    <property type="entry name" value="Sig_transdc_resp-reg_receiver"/>
</dbReference>
<dbReference type="PROSITE" id="PS50110">
    <property type="entry name" value="RESPONSE_REGULATORY"/>
    <property type="match status" value="1"/>
</dbReference>
<dbReference type="GO" id="GO:0006355">
    <property type="term" value="P:regulation of DNA-templated transcription"/>
    <property type="evidence" value="ECO:0007669"/>
    <property type="project" value="InterPro"/>
</dbReference>
<feature type="domain" description="OmpR/PhoB-type" evidence="11">
    <location>
        <begin position="136"/>
        <end position="236"/>
    </location>
</feature>
<keyword evidence="5 9" id="KW-0238">DNA-binding</keyword>
<dbReference type="FunFam" id="1.10.10.10:FF:000018">
    <property type="entry name" value="DNA-binding response regulator ResD"/>
    <property type="match status" value="1"/>
</dbReference>
<dbReference type="AlphaFoldDB" id="A0A923SLL4"/>
<dbReference type="InterPro" id="IPR001867">
    <property type="entry name" value="OmpR/PhoB-type_DNA-bd"/>
</dbReference>
<dbReference type="PROSITE" id="PS51755">
    <property type="entry name" value="OMPR_PHOB"/>
    <property type="match status" value="1"/>
</dbReference>
<dbReference type="Proteomes" id="UP000644115">
    <property type="component" value="Unassembled WGS sequence"/>
</dbReference>
<dbReference type="RefSeq" id="WP_249286794.1">
    <property type="nucleotide sequence ID" value="NZ_JACRWC010000062.1"/>
</dbReference>
<evidence type="ECO:0000256" key="5">
    <source>
        <dbReference type="ARBA" id="ARBA00023125"/>
    </source>
</evidence>
<evidence type="ECO:0000256" key="7">
    <source>
        <dbReference type="ARBA" id="ARBA00024867"/>
    </source>
</evidence>
<gene>
    <name evidence="12" type="ORF">H8876_04980</name>
</gene>
<evidence type="ECO:0000259" key="11">
    <source>
        <dbReference type="PROSITE" id="PS51755"/>
    </source>
</evidence>
<comment type="function">
    <text evidence="7">May play the central regulatory role in sporulation. It may be an element of the effector pathway responsible for the activation of sporulation genes in response to nutritional stress. Spo0A may act in concert with spo0H (a sigma factor) to control the expression of some genes that are critical to the sporulation process.</text>
</comment>
<organism evidence="12 13">
    <name type="scientific">Lentihominibacter faecis</name>
    <dbReference type="NCBI Taxonomy" id="2764712"/>
    <lineage>
        <taxon>Bacteria</taxon>
        <taxon>Bacillati</taxon>
        <taxon>Bacillota</taxon>
        <taxon>Clostridia</taxon>
        <taxon>Peptostreptococcales</taxon>
        <taxon>Anaerovoracaceae</taxon>
        <taxon>Lentihominibacter</taxon>
    </lineage>
</organism>
<accession>A0A923SLL4</accession>
<dbReference type="PANTHER" id="PTHR48111:SF40">
    <property type="entry name" value="PHOSPHATE REGULON TRANSCRIPTIONAL REGULATORY PROTEIN PHOB"/>
    <property type="match status" value="1"/>
</dbReference>
<dbReference type="Pfam" id="PF00486">
    <property type="entry name" value="Trans_reg_C"/>
    <property type="match status" value="1"/>
</dbReference>
<evidence type="ECO:0000256" key="4">
    <source>
        <dbReference type="ARBA" id="ARBA00023015"/>
    </source>
</evidence>
<evidence type="ECO:0000259" key="10">
    <source>
        <dbReference type="PROSITE" id="PS50110"/>
    </source>
</evidence>
<dbReference type="InterPro" id="IPR039420">
    <property type="entry name" value="WalR-like"/>
</dbReference>
<dbReference type="PANTHER" id="PTHR48111">
    <property type="entry name" value="REGULATOR OF RPOS"/>
    <property type="match status" value="1"/>
</dbReference>
<keyword evidence="4" id="KW-0805">Transcription regulation</keyword>
<dbReference type="EMBL" id="JACRWC010000062">
    <property type="protein sequence ID" value="MBC5999348.1"/>
    <property type="molecule type" value="Genomic_DNA"/>
</dbReference>
<evidence type="ECO:0000313" key="12">
    <source>
        <dbReference type="EMBL" id="MBC5999348.1"/>
    </source>
</evidence>
<keyword evidence="3" id="KW-0902">Two-component regulatory system</keyword>
<keyword evidence="2 8" id="KW-0597">Phosphoprotein</keyword>
<dbReference type="GO" id="GO:0005829">
    <property type="term" value="C:cytosol"/>
    <property type="evidence" value="ECO:0007669"/>
    <property type="project" value="TreeGrafter"/>
</dbReference>
<dbReference type="Gene3D" id="6.10.250.690">
    <property type="match status" value="1"/>
</dbReference>
<feature type="domain" description="Response regulatory" evidence="10">
    <location>
        <begin position="5"/>
        <end position="118"/>
    </location>
</feature>
<evidence type="ECO:0000256" key="3">
    <source>
        <dbReference type="ARBA" id="ARBA00023012"/>
    </source>
</evidence>
<sequence length="239" mass="26969">MAQDKIMVVDNEMEIIQLIKLYLSREGYEVVWTTESTKAAELAQKEKPDLILLDVVMPGLSGIELCGRIREQSDVPILFVSCRDQDMDKVLGLSIGGDDYITKPFSPAELVARVKAHLRRRNLSGGTQSDEYTEERNMLSAGDLQIDLSAHTAVVSGTPIHLTAKEFEMLVLFCKYPNRVFTSRQIFDSLWNTYGLEEDVRTVMVHISNLRKKLETVPGAPQYIYTVRGVGYKLVVPKE</sequence>
<dbReference type="FunFam" id="3.40.50.2300:FF:000001">
    <property type="entry name" value="DNA-binding response regulator PhoB"/>
    <property type="match status" value="1"/>
</dbReference>
<dbReference type="SMART" id="SM00448">
    <property type="entry name" value="REC"/>
    <property type="match status" value="1"/>
</dbReference>
<keyword evidence="6" id="KW-0804">Transcription</keyword>
<name>A0A923SLL4_9FIRM</name>
<dbReference type="GO" id="GO:0000976">
    <property type="term" value="F:transcription cis-regulatory region binding"/>
    <property type="evidence" value="ECO:0007669"/>
    <property type="project" value="TreeGrafter"/>
</dbReference>
<dbReference type="InterPro" id="IPR011006">
    <property type="entry name" value="CheY-like_superfamily"/>
</dbReference>
<reference evidence="12" key="1">
    <citation type="submission" date="2020-08" db="EMBL/GenBank/DDBJ databases">
        <authorList>
            <person name="Liu C."/>
            <person name="Sun Q."/>
        </authorList>
    </citation>
    <scope>NUCLEOTIDE SEQUENCE</scope>
    <source>
        <strain evidence="12">BX16</strain>
    </source>
</reference>
<dbReference type="InterPro" id="IPR036388">
    <property type="entry name" value="WH-like_DNA-bd_sf"/>
</dbReference>
<dbReference type="Gene3D" id="3.40.50.2300">
    <property type="match status" value="1"/>
</dbReference>
<evidence type="ECO:0000256" key="9">
    <source>
        <dbReference type="PROSITE-ProRule" id="PRU01091"/>
    </source>
</evidence>
<dbReference type="SMART" id="SM00862">
    <property type="entry name" value="Trans_reg_C"/>
    <property type="match status" value="1"/>
</dbReference>
<evidence type="ECO:0000256" key="6">
    <source>
        <dbReference type="ARBA" id="ARBA00023163"/>
    </source>
</evidence>
<dbReference type="CDD" id="cd00383">
    <property type="entry name" value="trans_reg_C"/>
    <property type="match status" value="1"/>
</dbReference>
<feature type="DNA-binding region" description="OmpR/PhoB-type" evidence="9">
    <location>
        <begin position="136"/>
        <end position="236"/>
    </location>
</feature>
<protein>
    <recommendedName>
        <fullName evidence="1">Stage 0 sporulation protein A homolog</fullName>
    </recommendedName>
</protein>
<comment type="caution">
    <text evidence="12">The sequence shown here is derived from an EMBL/GenBank/DDBJ whole genome shotgun (WGS) entry which is preliminary data.</text>
</comment>
<dbReference type="Pfam" id="PF00072">
    <property type="entry name" value="Response_reg"/>
    <property type="match status" value="1"/>
</dbReference>
<dbReference type="GO" id="GO:0032993">
    <property type="term" value="C:protein-DNA complex"/>
    <property type="evidence" value="ECO:0007669"/>
    <property type="project" value="TreeGrafter"/>
</dbReference>
<dbReference type="GO" id="GO:0000156">
    <property type="term" value="F:phosphorelay response regulator activity"/>
    <property type="evidence" value="ECO:0007669"/>
    <property type="project" value="TreeGrafter"/>
</dbReference>
<feature type="modified residue" description="4-aspartylphosphate" evidence="8">
    <location>
        <position position="54"/>
    </location>
</feature>
<evidence type="ECO:0000313" key="13">
    <source>
        <dbReference type="Proteomes" id="UP000644115"/>
    </source>
</evidence>
<evidence type="ECO:0000256" key="2">
    <source>
        <dbReference type="ARBA" id="ARBA00022553"/>
    </source>
</evidence>
<evidence type="ECO:0000256" key="1">
    <source>
        <dbReference type="ARBA" id="ARBA00018672"/>
    </source>
</evidence>
<dbReference type="Gene3D" id="1.10.10.10">
    <property type="entry name" value="Winged helix-like DNA-binding domain superfamily/Winged helix DNA-binding domain"/>
    <property type="match status" value="1"/>
</dbReference>
<dbReference type="SUPFAM" id="SSF52172">
    <property type="entry name" value="CheY-like"/>
    <property type="match status" value="1"/>
</dbReference>